<dbReference type="InterPro" id="IPR000073">
    <property type="entry name" value="AB_hydrolase_1"/>
</dbReference>
<keyword evidence="2" id="KW-0378">Hydrolase</keyword>
<gene>
    <name evidence="2" type="ORF">QUG92_05805</name>
</gene>
<evidence type="ECO:0000259" key="1">
    <source>
        <dbReference type="Pfam" id="PF12697"/>
    </source>
</evidence>
<accession>A0ABT7T4W6</accession>
<organism evidence="2 3">
    <name type="scientific">Curtobacterium citri</name>
    <dbReference type="NCBI Taxonomy" id="3055139"/>
    <lineage>
        <taxon>Bacteria</taxon>
        <taxon>Bacillati</taxon>
        <taxon>Actinomycetota</taxon>
        <taxon>Actinomycetes</taxon>
        <taxon>Micrococcales</taxon>
        <taxon>Microbacteriaceae</taxon>
        <taxon>Curtobacterium</taxon>
    </lineage>
</organism>
<dbReference type="Proteomes" id="UP001237823">
    <property type="component" value="Unassembled WGS sequence"/>
</dbReference>
<dbReference type="RefSeq" id="WP_289458024.1">
    <property type="nucleotide sequence ID" value="NZ_JAUCML010000003.1"/>
</dbReference>
<dbReference type="EMBL" id="JAUCML010000003">
    <property type="protein sequence ID" value="MDM7884615.1"/>
    <property type="molecule type" value="Genomic_DNA"/>
</dbReference>
<dbReference type="GO" id="GO:0016787">
    <property type="term" value="F:hydrolase activity"/>
    <property type="evidence" value="ECO:0007669"/>
    <property type="project" value="UniProtKB-KW"/>
</dbReference>
<reference evidence="2 3" key="1">
    <citation type="submission" date="2023-06" db="EMBL/GenBank/DDBJ databases">
        <authorList>
            <person name="Feng G."/>
            <person name="Li J."/>
            <person name="Zhu H."/>
        </authorList>
    </citation>
    <scope>NUCLEOTIDE SEQUENCE [LARGE SCALE GENOMIC DNA]</scope>
    <source>
        <strain evidence="2 3">RHCKG23</strain>
    </source>
</reference>
<feature type="domain" description="AB hydrolase-1" evidence="1">
    <location>
        <begin position="20"/>
        <end position="241"/>
    </location>
</feature>
<evidence type="ECO:0000313" key="3">
    <source>
        <dbReference type="Proteomes" id="UP001237823"/>
    </source>
</evidence>
<dbReference type="SUPFAM" id="SSF53474">
    <property type="entry name" value="alpha/beta-Hydrolases"/>
    <property type="match status" value="1"/>
</dbReference>
<evidence type="ECO:0000313" key="2">
    <source>
        <dbReference type="EMBL" id="MDM7884615.1"/>
    </source>
</evidence>
<dbReference type="InterPro" id="IPR029058">
    <property type="entry name" value="AB_hydrolase_fold"/>
</dbReference>
<proteinExistence type="predicted"/>
<name>A0ABT7T4W6_9MICO</name>
<protein>
    <submittedName>
        <fullName evidence="2">Alpha/beta fold hydrolase</fullName>
    </submittedName>
</protein>
<comment type="caution">
    <text evidence="2">The sequence shown here is derived from an EMBL/GenBank/DDBJ whole genome shotgun (WGS) entry which is preliminary data.</text>
</comment>
<dbReference type="Gene3D" id="3.40.50.1820">
    <property type="entry name" value="alpha/beta hydrolase"/>
    <property type="match status" value="1"/>
</dbReference>
<sequence length="262" mass="27041">MSADGTPIAVSETGSGPALVVVGGAWDHHGTPAVDKIVAALRDGYRVVTYDRRGRGASGDTAPWSIDREVEDLAAVVASVDGPVDAVGSCVGAGVVLRGLAAGVPFGRAVLWEPPYRATVDPHGDDVLFADFLDGHVAAGRRAQAVRAFLSRVLGVPIPFIAAARLKPGLWRALLADAHVLARDVRVLNGLSVPERVVASIGVPVLVASGDGDPEWMRGAAAALAEALPGSHHLVVAGQAHVPDARVLRDLVDRFAEVPAAE</sequence>
<dbReference type="Pfam" id="PF12697">
    <property type="entry name" value="Abhydrolase_6"/>
    <property type="match status" value="1"/>
</dbReference>
<keyword evidence="3" id="KW-1185">Reference proteome</keyword>